<evidence type="ECO:0000313" key="1">
    <source>
        <dbReference type="EMBL" id="KAH3785781.1"/>
    </source>
</evidence>
<protein>
    <submittedName>
        <fullName evidence="1">Uncharacterized protein</fullName>
    </submittedName>
</protein>
<evidence type="ECO:0000313" key="2">
    <source>
        <dbReference type="Proteomes" id="UP000828390"/>
    </source>
</evidence>
<accession>A0A9D4IRR3</accession>
<reference evidence="1" key="1">
    <citation type="journal article" date="2019" name="bioRxiv">
        <title>The Genome of the Zebra Mussel, Dreissena polymorpha: A Resource for Invasive Species Research.</title>
        <authorList>
            <person name="McCartney M.A."/>
            <person name="Auch B."/>
            <person name="Kono T."/>
            <person name="Mallez S."/>
            <person name="Zhang Y."/>
            <person name="Obille A."/>
            <person name="Becker A."/>
            <person name="Abrahante J.E."/>
            <person name="Garbe J."/>
            <person name="Badalamenti J.P."/>
            <person name="Herman A."/>
            <person name="Mangelson H."/>
            <person name="Liachko I."/>
            <person name="Sullivan S."/>
            <person name="Sone E.D."/>
            <person name="Koren S."/>
            <person name="Silverstein K.A.T."/>
            <person name="Beckman K.B."/>
            <person name="Gohl D.M."/>
        </authorList>
    </citation>
    <scope>NUCLEOTIDE SEQUENCE</scope>
    <source>
        <strain evidence="1">Duluth1</strain>
        <tissue evidence="1">Whole animal</tissue>
    </source>
</reference>
<comment type="caution">
    <text evidence="1">The sequence shown here is derived from an EMBL/GenBank/DDBJ whole genome shotgun (WGS) entry which is preliminary data.</text>
</comment>
<name>A0A9D4IRR3_DREPO</name>
<dbReference type="Proteomes" id="UP000828390">
    <property type="component" value="Unassembled WGS sequence"/>
</dbReference>
<keyword evidence="2" id="KW-1185">Reference proteome</keyword>
<gene>
    <name evidence="1" type="ORF">DPMN_163875</name>
</gene>
<organism evidence="1 2">
    <name type="scientific">Dreissena polymorpha</name>
    <name type="common">Zebra mussel</name>
    <name type="synonym">Mytilus polymorpha</name>
    <dbReference type="NCBI Taxonomy" id="45954"/>
    <lineage>
        <taxon>Eukaryota</taxon>
        <taxon>Metazoa</taxon>
        <taxon>Spiralia</taxon>
        <taxon>Lophotrochozoa</taxon>
        <taxon>Mollusca</taxon>
        <taxon>Bivalvia</taxon>
        <taxon>Autobranchia</taxon>
        <taxon>Heteroconchia</taxon>
        <taxon>Euheterodonta</taxon>
        <taxon>Imparidentia</taxon>
        <taxon>Neoheterodontei</taxon>
        <taxon>Myida</taxon>
        <taxon>Dreissenoidea</taxon>
        <taxon>Dreissenidae</taxon>
        <taxon>Dreissena</taxon>
    </lineage>
</organism>
<reference evidence="1" key="2">
    <citation type="submission" date="2020-11" db="EMBL/GenBank/DDBJ databases">
        <authorList>
            <person name="McCartney M.A."/>
            <person name="Auch B."/>
            <person name="Kono T."/>
            <person name="Mallez S."/>
            <person name="Becker A."/>
            <person name="Gohl D.M."/>
            <person name="Silverstein K.A.T."/>
            <person name="Koren S."/>
            <person name="Bechman K.B."/>
            <person name="Herman A."/>
            <person name="Abrahante J.E."/>
            <person name="Garbe J."/>
        </authorList>
    </citation>
    <scope>NUCLEOTIDE SEQUENCE</scope>
    <source>
        <strain evidence="1">Duluth1</strain>
        <tissue evidence="1">Whole animal</tissue>
    </source>
</reference>
<dbReference type="AlphaFoldDB" id="A0A9D4IRR3"/>
<dbReference type="EMBL" id="JAIWYP010000008">
    <property type="protein sequence ID" value="KAH3785781.1"/>
    <property type="molecule type" value="Genomic_DNA"/>
</dbReference>
<proteinExistence type="predicted"/>
<sequence>MWKLFKLTEFVHTPILGTVSSSPPFKAIILQDNNDLHCPCQTVTGLPGDMSFRQETYHLAATQHFMEFGLTFGEKEDFAMQLNWYIFDLNNISMCT</sequence>